<dbReference type="Pfam" id="PF00082">
    <property type="entry name" value="Peptidase_S8"/>
    <property type="match status" value="1"/>
</dbReference>
<dbReference type="InterPro" id="IPR023827">
    <property type="entry name" value="Peptidase_S8_Asp-AS"/>
</dbReference>
<dbReference type="FunFam" id="3.40.50.200:FF:000014">
    <property type="entry name" value="Proteinase K"/>
    <property type="match status" value="1"/>
</dbReference>
<dbReference type="InterPro" id="IPR000209">
    <property type="entry name" value="Peptidase_S8/S53_dom"/>
</dbReference>
<evidence type="ECO:0000313" key="9">
    <source>
        <dbReference type="EMBL" id="ADD40962.1"/>
    </source>
</evidence>
<evidence type="ECO:0000313" key="10">
    <source>
        <dbReference type="Proteomes" id="UP000000844"/>
    </source>
</evidence>
<dbReference type="PROSITE" id="PS51892">
    <property type="entry name" value="SUBTILASE"/>
    <property type="match status" value="1"/>
</dbReference>
<dbReference type="GO" id="GO:0006508">
    <property type="term" value="P:proteolysis"/>
    <property type="evidence" value="ECO:0007669"/>
    <property type="project" value="UniProtKB-KW"/>
</dbReference>
<evidence type="ECO:0000256" key="3">
    <source>
        <dbReference type="ARBA" id="ARBA00022801"/>
    </source>
</evidence>
<dbReference type="GO" id="GO:0004252">
    <property type="term" value="F:serine-type endopeptidase activity"/>
    <property type="evidence" value="ECO:0007669"/>
    <property type="project" value="InterPro"/>
</dbReference>
<comment type="caution">
    <text evidence="5">Lacks conserved residue(s) required for the propagation of feature annotation.</text>
</comment>
<proteinExistence type="inferred from homology"/>
<keyword evidence="6" id="KW-0732">Signal</keyword>
<sequence>MSRSLPRRAAPLAVGAALALVAGTGIAYATDDGTIRGADAPDAVDGRYIVVLDEDVKADDLASRYGGVVTNTYRSVLTGFSAAMSRDEAEQLAADPAVDEVRAVQRVQLAPAAAKAPANLGLDRIDQRELPLDGQYTHPDSAGDGTKVYVIDTGVRFSHKDFEGRASSGPDFVDDDDTAEDCQGNGTALAGIAAGAEHGVAKKADVVGVRVLDCDGGGTTDDLLAGIDWVTEDAAGTPAVATLGLGGPANDALDKAVAASIGAGISYALPAGGSGSDACRFSPGRTAEALTVGGTVTDTDARSERSNTGKCLDLFAPSTGITSASHSDDSASVPFAGTAAAAAHVAGAAALFLADNPEAGPATVSAELTNNSTPDVVTDPGEGSPNLLLYTGFMNSRGD</sequence>
<dbReference type="PRINTS" id="PR00723">
    <property type="entry name" value="SUBTILISIN"/>
</dbReference>
<accession>D3PU16</accession>
<dbReference type="KEGG" id="sna:Snas_1252"/>
<gene>
    <name evidence="9" type="ordered locus">Snas_1252</name>
</gene>
<dbReference type="InterPro" id="IPR010259">
    <property type="entry name" value="S8pro/Inhibitor_I9"/>
</dbReference>
<dbReference type="InterPro" id="IPR015500">
    <property type="entry name" value="Peptidase_S8_subtilisin-rel"/>
</dbReference>
<organism evidence="9 10">
    <name type="scientific">Stackebrandtia nassauensis (strain DSM 44728 / CIP 108903 / NRRL B-16338 / NBRC 102104 / LLR-40K-21)</name>
    <dbReference type="NCBI Taxonomy" id="446470"/>
    <lineage>
        <taxon>Bacteria</taxon>
        <taxon>Bacillati</taxon>
        <taxon>Actinomycetota</taxon>
        <taxon>Actinomycetes</taxon>
        <taxon>Glycomycetales</taxon>
        <taxon>Glycomycetaceae</taxon>
        <taxon>Stackebrandtia</taxon>
    </lineage>
</organism>
<evidence type="ECO:0000259" key="7">
    <source>
        <dbReference type="Pfam" id="PF00082"/>
    </source>
</evidence>
<dbReference type="Pfam" id="PF05922">
    <property type="entry name" value="Inhibitor_I9"/>
    <property type="match status" value="1"/>
</dbReference>
<feature type="domain" description="Peptidase S8/S53" evidence="7">
    <location>
        <begin position="143"/>
        <end position="373"/>
    </location>
</feature>
<keyword evidence="2" id="KW-0645">Protease</keyword>
<evidence type="ECO:0000256" key="1">
    <source>
        <dbReference type="ARBA" id="ARBA00011073"/>
    </source>
</evidence>
<feature type="domain" description="Inhibitor I9" evidence="8">
    <location>
        <begin position="67"/>
        <end position="109"/>
    </location>
</feature>
<dbReference type="Gene3D" id="3.30.70.80">
    <property type="entry name" value="Peptidase S8 propeptide/proteinase inhibitor I9"/>
    <property type="match status" value="1"/>
</dbReference>
<dbReference type="STRING" id="446470.Snas_1252"/>
<dbReference type="InterPro" id="IPR036852">
    <property type="entry name" value="Peptidase_S8/S53_dom_sf"/>
</dbReference>
<dbReference type="MEROPS" id="S08.050"/>
<dbReference type="PANTHER" id="PTHR43806">
    <property type="entry name" value="PEPTIDASE S8"/>
    <property type="match status" value="1"/>
</dbReference>
<comment type="similarity">
    <text evidence="1 5">Belongs to the peptidase S8 family.</text>
</comment>
<dbReference type="PROSITE" id="PS00136">
    <property type="entry name" value="SUBTILASE_ASP"/>
    <property type="match status" value="1"/>
</dbReference>
<dbReference type="EMBL" id="CP001778">
    <property type="protein sequence ID" value="ADD40962.1"/>
    <property type="molecule type" value="Genomic_DNA"/>
</dbReference>
<dbReference type="eggNOG" id="COG1404">
    <property type="taxonomic scope" value="Bacteria"/>
</dbReference>
<dbReference type="SUPFAM" id="SSF52743">
    <property type="entry name" value="Subtilisin-like"/>
    <property type="match status" value="1"/>
</dbReference>
<dbReference type="Proteomes" id="UP000000844">
    <property type="component" value="Chromosome"/>
</dbReference>
<dbReference type="InterPro" id="IPR050131">
    <property type="entry name" value="Peptidase_S8_subtilisin-like"/>
</dbReference>
<evidence type="ECO:0000256" key="6">
    <source>
        <dbReference type="SAM" id="SignalP"/>
    </source>
</evidence>
<dbReference type="SUPFAM" id="SSF54897">
    <property type="entry name" value="Protease propeptides/inhibitors"/>
    <property type="match status" value="1"/>
</dbReference>
<feature type="signal peptide" evidence="6">
    <location>
        <begin position="1"/>
        <end position="29"/>
    </location>
</feature>
<feature type="chain" id="PRO_5003047995" evidence="6">
    <location>
        <begin position="30"/>
        <end position="399"/>
    </location>
</feature>
<dbReference type="RefSeq" id="WP_013016533.1">
    <property type="nucleotide sequence ID" value="NC_013947.1"/>
</dbReference>
<dbReference type="InterPro" id="IPR037045">
    <property type="entry name" value="S8pro/Inhibitor_I9_sf"/>
</dbReference>
<dbReference type="CDD" id="cd04077">
    <property type="entry name" value="Peptidases_S8_PCSK9_ProteinaseK_like"/>
    <property type="match status" value="1"/>
</dbReference>
<dbReference type="HOGENOM" id="CLU_011263_1_7_11"/>
<evidence type="ECO:0000256" key="2">
    <source>
        <dbReference type="ARBA" id="ARBA00022670"/>
    </source>
</evidence>
<reference evidence="9 10" key="1">
    <citation type="journal article" date="2009" name="Stand. Genomic Sci.">
        <title>Complete genome sequence of Stackebrandtia nassauensis type strain (LLR-40K-21).</title>
        <authorList>
            <person name="Munk C."/>
            <person name="Lapidus A."/>
            <person name="Copeland A."/>
            <person name="Jando M."/>
            <person name="Mayilraj S."/>
            <person name="Glavina Del Rio T."/>
            <person name="Nolan M."/>
            <person name="Chen F."/>
            <person name="Lucas S."/>
            <person name="Tice H."/>
            <person name="Cheng J.F."/>
            <person name="Han C."/>
            <person name="Detter J.C."/>
            <person name="Bruce D."/>
            <person name="Goodwin L."/>
            <person name="Chain P."/>
            <person name="Pitluck S."/>
            <person name="Goker M."/>
            <person name="Ovchinikova G."/>
            <person name="Pati A."/>
            <person name="Ivanova N."/>
            <person name="Mavromatis K."/>
            <person name="Chen A."/>
            <person name="Palaniappan K."/>
            <person name="Land M."/>
            <person name="Hauser L."/>
            <person name="Chang Y.J."/>
            <person name="Jeffries C.D."/>
            <person name="Bristow J."/>
            <person name="Eisen J.A."/>
            <person name="Markowitz V."/>
            <person name="Hugenholtz P."/>
            <person name="Kyrpides N.C."/>
            <person name="Klenk H.P."/>
        </authorList>
    </citation>
    <scope>NUCLEOTIDE SEQUENCE [LARGE SCALE GENOMIC DNA]</scope>
    <source>
        <strain evidence="10">DSM 44728 / CIP 108903 / NRRL B-16338 / NBRC 102104 / LLR-40K-21</strain>
    </source>
</reference>
<dbReference type="GO" id="GO:0005615">
    <property type="term" value="C:extracellular space"/>
    <property type="evidence" value="ECO:0007669"/>
    <property type="project" value="TreeGrafter"/>
</dbReference>
<dbReference type="PANTHER" id="PTHR43806:SF11">
    <property type="entry name" value="CEREVISIN-RELATED"/>
    <property type="match status" value="1"/>
</dbReference>
<name>D3PU16_STANL</name>
<evidence type="ECO:0000256" key="5">
    <source>
        <dbReference type="PROSITE-ProRule" id="PRU01240"/>
    </source>
</evidence>
<keyword evidence="4" id="KW-0720">Serine protease</keyword>
<protein>
    <submittedName>
        <fullName evidence="9">Peptidase S8 and S53 subtilisin kexin sedolisin</fullName>
    </submittedName>
</protein>
<keyword evidence="3" id="KW-0378">Hydrolase</keyword>
<dbReference type="Gene3D" id="3.40.50.200">
    <property type="entry name" value="Peptidase S8/S53 domain"/>
    <property type="match status" value="1"/>
</dbReference>
<dbReference type="InterPro" id="IPR034193">
    <property type="entry name" value="PCSK9_ProteinaseK-like"/>
</dbReference>
<evidence type="ECO:0000259" key="8">
    <source>
        <dbReference type="Pfam" id="PF05922"/>
    </source>
</evidence>
<dbReference type="AlphaFoldDB" id="D3PU16"/>
<evidence type="ECO:0000256" key="4">
    <source>
        <dbReference type="ARBA" id="ARBA00022825"/>
    </source>
</evidence>
<keyword evidence="10" id="KW-1185">Reference proteome</keyword>